<evidence type="ECO:0000313" key="9">
    <source>
        <dbReference type="EMBL" id="TWT81917.1"/>
    </source>
</evidence>
<dbReference type="PANTHER" id="PTHR30255:SF2">
    <property type="entry name" value="SINGLE-STRANDED-DNA-SPECIFIC EXONUCLEASE RECJ"/>
    <property type="match status" value="1"/>
</dbReference>
<dbReference type="EMBL" id="SJPJ01000001">
    <property type="protein sequence ID" value="TWT81917.1"/>
    <property type="molecule type" value="Genomic_DNA"/>
</dbReference>
<dbReference type="Gene3D" id="3.90.1640.30">
    <property type="match status" value="1"/>
</dbReference>
<dbReference type="Proteomes" id="UP000315010">
    <property type="component" value="Unassembled WGS sequence"/>
</dbReference>
<dbReference type="InterPro" id="IPR051673">
    <property type="entry name" value="SSDNA_exonuclease_RecJ"/>
</dbReference>
<keyword evidence="3" id="KW-0540">Nuclease</keyword>
<dbReference type="Pfam" id="PF02272">
    <property type="entry name" value="DHHA1"/>
    <property type="match status" value="1"/>
</dbReference>
<dbReference type="SUPFAM" id="SSF64182">
    <property type="entry name" value="DHH phosphoesterases"/>
    <property type="match status" value="1"/>
</dbReference>
<evidence type="ECO:0000259" key="7">
    <source>
        <dbReference type="Pfam" id="PF02272"/>
    </source>
</evidence>
<evidence type="ECO:0000256" key="5">
    <source>
        <dbReference type="ARBA" id="ARBA00022839"/>
    </source>
</evidence>
<dbReference type="NCBIfam" id="TIGR00644">
    <property type="entry name" value="recJ"/>
    <property type="match status" value="1"/>
</dbReference>
<dbReference type="PANTHER" id="PTHR30255">
    <property type="entry name" value="SINGLE-STRANDED-DNA-SPECIFIC EXONUCLEASE RECJ"/>
    <property type="match status" value="1"/>
</dbReference>
<evidence type="ECO:0000256" key="3">
    <source>
        <dbReference type="ARBA" id="ARBA00022722"/>
    </source>
</evidence>
<reference evidence="9 10" key="1">
    <citation type="submission" date="2019-02" db="EMBL/GenBank/DDBJ databases">
        <title>Deep-cultivation of Planctomycetes and their phenomic and genomic characterization uncovers novel biology.</title>
        <authorList>
            <person name="Wiegand S."/>
            <person name="Jogler M."/>
            <person name="Boedeker C."/>
            <person name="Pinto D."/>
            <person name="Vollmers J."/>
            <person name="Rivas-Marin E."/>
            <person name="Kohn T."/>
            <person name="Peeters S.H."/>
            <person name="Heuer A."/>
            <person name="Rast P."/>
            <person name="Oberbeckmann S."/>
            <person name="Bunk B."/>
            <person name="Jeske O."/>
            <person name="Meyerdierks A."/>
            <person name="Storesund J.E."/>
            <person name="Kallscheuer N."/>
            <person name="Luecker S."/>
            <person name="Lage O.M."/>
            <person name="Pohl T."/>
            <person name="Merkel B.J."/>
            <person name="Hornburger P."/>
            <person name="Mueller R.-W."/>
            <person name="Bruemmer F."/>
            <person name="Labrenz M."/>
            <person name="Spormann A.M."/>
            <person name="Op Den Camp H."/>
            <person name="Overmann J."/>
            <person name="Amann R."/>
            <person name="Jetten M.S.M."/>
            <person name="Mascher T."/>
            <person name="Medema M.H."/>
            <person name="Devos D.P."/>
            <person name="Kaster A.-K."/>
            <person name="Ovreas L."/>
            <person name="Rohde M."/>
            <person name="Galperin M.Y."/>
            <person name="Jogler C."/>
        </authorList>
    </citation>
    <scope>NUCLEOTIDE SEQUENCE [LARGE SCALE GENOMIC DNA]</scope>
    <source>
        <strain evidence="9 10">CA13</strain>
    </source>
</reference>
<dbReference type="InterPro" id="IPR001667">
    <property type="entry name" value="DDH_dom"/>
</dbReference>
<evidence type="ECO:0000256" key="2">
    <source>
        <dbReference type="ARBA" id="ARBA00019841"/>
    </source>
</evidence>
<feature type="domain" description="RecJ OB" evidence="8">
    <location>
        <begin position="468"/>
        <end position="576"/>
    </location>
</feature>
<dbReference type="InterPro" id="IPR004610">
    <property type="entry name" value="RecJ"/>
</dbReference>
<dbReference type="GO" id="GO:0003676">
    <property type="term" value="F:nucleic acid binding"/>
    <property type="evidence" value="ECO:0007669"/>
    <property type="project" value="InterPro"/>
</dbReference>
<evidence type="ECO:0000256" key="1">
    <source>
        <dbReference type="ARBA" id="ARBA00005915"/>
    </source>
</evidence>
<dbReference type="AlphaFoldDB" id="A0A5C5Z4H8"/>
<feature type="domain" description="DDH" evidence="6">
    <location>
        <begin position="80"/>
        <end position="212"/>
    </location>
</feature>
<dbReference type="InterPro" id="IPR038763">
    <property type="entry name" value="DHH_sf"/>
</dbReference>
<proteinExistence type="inferred from homology"/>
<organism evidence="9 10">
    <name type="scientific">Novipirellula herctigrandis</name>
    <dbReference type="NCBI Taxonomy" id="2527986"/>
    <lineage>
        <taxon>Bacteria</taxon>
        <taxon>Pseudomonadati</taxon>
        <taxon>Planctomycetota</taxon>
        <taxon>Planctomycetia</taxon>
        <taxon>Pirellulales</taxon>
        <taxon>Pirellulaceae</taxon>
        <taxon>Novipirellula</taxon>
    </lineage>
</organism>
<name>A0A5C5Z4H8_9BACT</name>
<dbReference type="RefSeq" id="WP_146398104.1">
    <property type="nucleotide sequence ID" value="NZ_SJPJ01000001.1"/>
</dbReference>
<dbReference type="Pfam" id="PF17768">
    <property type="entry name" value="RecJ_OB"/>
    <property type="match status" value="1"/>
</dbReference>
<keyword evidence="5 9" id="KW-0269">Exonuclease</keyword>
<evidence type="ECO:0000313" key="10">
    <source>
        <dbReference type="Proteomes" id="UP000315010"/>
    </source>
</evidence>
<keyword evidence="10" id="KW-1185">Reference proteome</keyword>
<accession>A0A5C5Z4H8</accession>
<comment type="similarity">
    <text evidence="1">Belongs to the RecJ family.</text>
</comment>
<dbReference type="GO" id="GO:0008409">
    <property type="term" value="F:5'-3' exonuclease activity"/>
    <property type="evidence" value="ECO:0007669"/>
    <property type="project" value="InterPro"/>
</dbReference>
<evidence type="ECO:0000259" key="6">
    <source>
        <dbReference type="Pfam" id="PF01368"/>
    </source>
</evidence>
<dbReference type="GO" id="GO:0006310">
    <property type="term" value="P:DNA recombination"/>
    <property type="evidence" value="ECO:0007669"/>
    <property type="project" value="InterPro"/>
</dbReference>
<dbReference type="InterPro" id="IPR041122">
    <property type="entry name" value="RecJ_OB"/>
</dbReference>
<keyword evidence="4 9" id="KW-0378">Hydrolase</keyword>
<comment type="caution">
    <text evidence="9">The sequence shown here is derived from an EMBL/GenBank/DDBJ whole genome shotgun (WGS) entry which is preliminary data.</text>
</comment>
<dbReference type="GO" id="GO:0006281">
    <property type="term" value="P:DNA repair"/>
    <property type="evidence" value="ECO:0007669"/>
    <property type="project" value="InterPro"/>
</dbReference>
<gene>
    <name evidence="9" type="primary">recJ</name>
    <name evidence="9" type="ORF">CA13_33720</name>
</gene>
<dbReference type="InterPro" id="IPR003156">
    <property type="entry name" value="DHHA1_dom"/>
</dbReference>
<sequence length="595" mass="64261">MQRRWRIIPHDGSRVDQLVRTARLPAVVAQLLVSRGIYLADDAAAFMSTKLTNLRDPRELPGVVEATKIIAPAIEAKQPITIYGDYDADGMTGTAILVNGLRLMGADVSYHVPNRLEDGYGLGEEAIRKLADRGKKLIISVDCGITSREHAKLCRDLDIKLIITDHHTIDGDLPCADAIVHPRLPGTTYPFGELCGAGVAFKLAWALCQQVCGSDKVTDPMRRYLMQSLSLAAIGTVADVVPLLDENRVLVEHGLKTLQATPLPGLAELMKVTKLDQSASITSDSIAFTLAPRLNAAGRLGQAQLAVELLTTPGGERAVSLAQYIHSLNSDRDTLQRSVTLAAQKQAKEEFDPTNDAALVLAGVGWHAGVIGVVAGRLAEKYAKPVFILSLDSTGKPEAVGSGRAGGTDINLHEALSECSERLVRFGGHKAAAGLTILEDQIDSFRGDFCEAVARQWQERQVEPEIVIDAEASLGQLNLETAKHIEMLAPFGAGNPRPILFCGGIELDEPARRMGGGDRHLSVKLKQGTKTVRGVAFGAGDWCEVLNEIKGPIEIAYRPVINEFRGFRKVEIHLVDWRISATQGRPTKTSKAVTT</sequence>
<dbReference type="OrthoDB" id="9809852at2"/>
<dbReference type="Pfam" id="PF01368">
    <property type="entry name" value="DHH"/>
    <property type="match status" value="1"/>
</dbReference>
<dbReference type="Gene3D" id="3.10.310.30">
    <property type="match status" value="1"/>
</dbReference>
<evidence type="ECO:0000259" key="8">
    <source>
        <dbReference type="Pfam" id="PF17768"/>
    </source>
</evidence>
<protein>
    <recommendedName>
        <fullName evidence="2">Single-stranded-DNA-specific exonuclease RecJ</fullName>
    </recommendedName>
</protein>
<evidence type="ECO:0000256" key="4">
    <source>
        <dbReference type="ARBA" id="ARBA00022801"/>
    </source>
</evidence>
<feature type="domain" description="DHHA1" evidence="7">
    <location>
        <begin position="358"/>
        <end position="451"/>
    </location>
</feature>